<accession>A0A1J4RRJ8</accession>
<dbReference type="PANTHER" id="PTHR11088">
    <property type="entry name" value="TRNA DIMETHYLALLYLTRANSFERASE"/>
    <property type="match status" value="1"/>
</dbReference>
<name>A0A1J4RRJ8_9BACT</name>
<dbReference type="Gene3D" id="3.40.50.300">
    <property type="entry name" value="P-loop containing nucleotide triphosphate hydrolases"/>
    <property type="match status" value="1"/>
</dbReference>
<dbReference type="EMBL" id="MNUI01000005">
    <property type="protein sequence ID" value="OIN90011.1"/>
    <property type="molecule type" value="Genomic_DNA"/>
</dbReference>
<reference evidence="15 16" key="1">
    <citation type="journal article" date="2016" name="Environ. Microbiol.">
        <title>Genomic resolution of a cold subsurface aquifer community provides metabolic insights for novel microbes adapted to high CO concentrations.</title>
        <authorList>
            <person name="Probst A.J."/>
            <person name="Castelle C.J."/>
            <person name="Singh A."/>
            <person name="Brown C.T."/>
            <person name="Anantharaman K."/>
            <person name="Sharon I."/>
            <person name="Hug L.A."/>
            <person name="Burstein D."/>
            <person name="Emerson J.B."/>
            <person name="Thomas B.C."/>
            <person name="Banfield J.F."/>
        </authorList>
    </citation>
    <scope>NUCLEOTIDE SEQUENCE [LARGE SCALE GENOMIC DNA]</scope>
    <source>
        <strain evidence="15">CG1_02_47_37</strain>
    </source>
</reference>
<dbReference type="SUPFAM" id="SSF52540">
    <property type="entry name" value="P-loop containing nucleoside triphosphate hydrolases"/>
    <property type="match status" value="2"/>
</dbReference>
<comment type="similarity">
    <text evidence="3 10 13">Belongs to the IPP transferase family.</text>
</comment>
<dbReference type="Proteomes" id="UP000183144">
    <property type="component" value="Unassembled WGS sequence"/>
</dbReference>
<evidence type="ECO:0000256" key="10">
    <source>
        <dbReference type="HAMAP-Rule" id="MF_00185"/>
    </source>
</evidence>
<dbReference type="GO" id="GO:0005524">
    <property type="term" value="F:ATP binding"/>
    <property type="evidence" value="ECO:0007669"/>
    <property type="project" value="UniProtKB-UniRule"/>
</dbReference>
<evidence type="ECO:0000256" key="13">
    <source>
        <dbReference type="RuleBase" id="RU003785"/>
    </source>
</evidence>
<comment type="catalytic activity">
    <reaction evidence="9 10 11">
        <text>adenosine(37) in tRNA + dimethylallyl diphosphate = N(6)-dimethylallyladenosine(37) in tRNA + diphosphate</text>
        <dbReference type="Rhea" id="RHEA:26482"/>
        <dbReference type="Rhea" id="RHEA-COMP:10162"/>
        <dbReference type="Rhea" id="RHEA-COMP:10375"/>
        <dbReference type="ChEBI" id="CHEBI:33019"/>
        <dbReference type="ChEBI" id="CHEBI:57623"/>
        <dbReference type="ChEBI" id="CHEBI:74411"/>
        <dbReference type="ChEBI" id="CHEBI:74415"/>
        <dbReference type="EC" id="2.5.1.75"/>
    </reaction>
</comment>
<evidence type="ECO:0000256" key="8">
    <source>
        <dbReference type="ARBA" id="ARBA00022842"/>
    </source>
</evidence>
<feature type="site" description="Interaction with substrate tRNA" evidence="10">
    <location>
        <position position="97"/>
    </location>
</feature>
<feature type="binding site" evidence="10">
    <location>
        <begin position="11"/>
        <end position="16"/>
    </location>
    <ligand>
        <name>substrate</name>
    </ligand>
</feature>
<sequence length="286" mass="32818">MIKILIICGPTATGKTALAAKLANKFDGELISADSRQVYKGMDIVTGKDRPRGVKIHGLDLIQPDQEFSVAHFVKFARTLINQIAKRQKLPIIVGGTGLYLDSLVKPPATLAIKPDWRLRKELEKKTIKQLQQRLKKLNQARFNSMNHSDQLNPRRLIRAIEVAKDLQGPTLQANRYDCLWVGLKTDKTTLDQRIAERVKSRVKAGAIKEWQKLKAKYPVNLPSMSGIGYRQLPDPDSWARAEQQYARRQFTWFKENKQIKWFDCEVDFELVYSYICRKLKSPSGR</sequence>
<evidence type="ECO:0000256" key="11">
    <source>
        <dbReference type="RuleBase" id="RU003783"/>
    </source>
</evidence>
<dbReference type="PANTHER" id="PTHR11088:SF60">
    <property type="entry name" value="TRNA DIMETHYLALLYLTRANSFERASE"/>
    <property type="match status" value="1"/>
</dbReference>
<dbReference type="Gene3D" id="1.10.20.140">
    <property type="match status" value="1"/>
</dbReference>
<dbReference type="Pfam" id="PF01715">
    <property type="entry name" value="IPPT"/>
    <property type="match status" value="1"/>
</dbReference>
<keyword evidence="4 10" id="KW-0808">Transferase</keyword>
<organism evidence="15 16">
    <name type="scientific">Candidatus Beckwithbacteria bacterium CG1_02_47_37</name>
    <dbReference type="NCBI Taxonomy" id="1805034"/>
    <lineage>
        <taxon>Bacteria</taxon>
        <taxon>Candidatus Beckwithiibacteriota</taxon>
    </lineage>
</organism>
<feature type="region of interest" description="Interaction with substrate tRNA" evidence="10">
    <location>
        <begin position="34"/>
        <end position="37"/>
    </location>
</feature>
<evidence type="ECO:0000256" key="1">
    <source>
        <dbReference type="ARBA" id="ARBA00001946"/>
    </source>
</evidence>
<protein>
    <recommendedName>
        <fullName evidence="10">tRNA dimethylallyltransferase</fullName>
        <ecNumber evidence="10">2.5.1.75</ecNumber>
    </recommendedName>
    <alternativeName>
        <fullName evidence="10">Dimethylallyl diphosphate:tRNA dimethylallyltransferase</fullName>
        <shortName evidence="10">DMAPP:tRNA dimethylallyltransferase</shortName>
        <shortName evidence="10">DMATase</shortName>
    </alternativeName>
    <alternativeName>
        <fullName evidence="10">Isopentenyl-diphosphate:tRNA isopentenyltransferase</fullName>
        <shortName evidence="10">IPP transferase</shortName>
        <shortName evidence="10">IPPT</shortName>
        <shortName evidence="10">IPTase</shortName>
    </alternativeName>
</protein>
<dbReference type="InterPro" id="IPR027417">
    <property type="entry name" value="P-loop_NTPase"/>
</dbReference>
<comment type="caution">
    <text evidence="15">The sequence shown here is derived from an EMBL/GenBank/DDBJ whole genome shotgun (WGS) entry which is preliminary data.</text>
</comment>
<keyword evidence="5 10" id="KW-0819">tRNA processing</keyword>
<evidence type="ECO:0000313" key="15">
    <source>
        <dbReference type="EMBL" id="OIN90011.1"/>
    </source>
</evidence>
<dbReference type="AlphaFoldDB" id="A0A1J4RRJ8"/>
<evidence type="ECO:0000256" key="7">
    <source>
        <dbReference type="ARBA" id="ARBA00022840"/>
    </source>
</evidence>
<dbReference type="NCBIfam" id="TIGR00174">
    <property type="entry name" value="miaA"/>
    <property type="match status" value="1"/>
</dbReference>
<evidence type="ECO:0000256" key="2">
    <source>
        <dbReference type="ARBA" id="ARBA00003213"/>
    </source>
</evidence>
<dbReference type="HAMAP" id="MF_00185">
    <property type="entry name" value="IPP_trans"/>
    <property type="match status" value="1"/>
</dbReference>
<evidence type="ECO:0000256" key="6">
    <source>
        <dbReference type="ARBA" id="ARBA00022741"/>
    </source>
</evidence>
<keyword evidence="8 10" id="KW-0460">Magnesium</keyword>
<comment type="function">
    <text evidence="2 10 12">Catalyzes the transfer of a dimethylallyl group onto the adenine at position 37 in tRNAs that read codons beginning with uridine, leading to the formation of N6-(dimethylallyl)adenosine (i(6)A).</text>
</comment>
<feature type="binding site" evidence="10">
    <location>
        <begin position="9"/>
        <end position="16"/>
    </location>
    <ligand>
        <name>ATP</name>
        <dbReference type="ChEBI" id="CHEBI:30616"/>
    </ligand>
</feature>
<dbReference type="GO" id="GO:0052381">
    <property type="term" value="F:tRNA dimethylallyltransferase activity"/>
    <property type="evidence" value="ECO:0007669"/>
    <property type="project" value="UniProtKB-UniRule"/>
</dbReference>
<keyword evidence="7 10" id="KW-0067">ATP-binding</keyword>
<comment type="cofactor">
    <cofactor evidence="1 10">
        <name>Mg(2+)</name>
        <dbReference type="ChEBI" id="CHEBI:18420"/>
    </cofactor>
</comment>
<evidence type="ECO:0000256" key="14">
    <source>
        <dbReference type="SAM" id="Coils"/>
    </source>
</evidence>
<dbReference type="GO" id="GO:0006400">
    <property type="term" value="P:tRNA modification"/>
    <property type="evidence" value="ECO:0007669"/>
    <property type="project" value="TreeGrafter"/>
</dbReference>
<keyword evidence="6 10" id="KW-0547">Nucleotide-binding</keyword>
<comment type="caution">
    <text evidence="10">Lacks conserved residue(s) required for the propagation of feature annotation.</text>
</comment>
<feature type="coiled-coil region" evidence="14">
    <location>
        <begin position="121"/>
        <end position="148"/>
    </location>
</feature>
<evidence type="ECO:0000256" key="12">
    <source>
        <dbReference type="RuleBase" id="RU003784"/>
    </source>
</evidence>
<comment type="subunit">
    <text evidence="10">Monomer.</text>
</comment>
<dbReference type="STRING" id="1805034.AUJ59_00220"/>
<evidence type="ECO:0000256" key="5">
    <source>
        <dbReference type="ARBA" id="ARBA00022694"/>
    </source>
</evidence>
<keyword evidence="14" id="KW-0175">Coiled coil</keyword>
<evidence type="ECO:0000256" key="4">
    <source>
        <dbReference type="ARBA" id="ARBA00022679"/>
    </source>
</evidence>
<feature type="site" description="Interaction with substrate tRNA" evidence="10">
    <location>
        <position position="120"/>
    </location>
</feature>
<proteinExistence type="inferred from homology"/>
<dbReference type="InterPro" id="IPR039657">
    <property type="entry name" value="Dimethylallyltransferase"/>
</dbReference>
<gene>
    <name evidence="10" type="primary">miaA</name>
    <name evidence="15" type="ORF">AUJ59_00220</name>
</gene>
<dbReference type="EC" id="2.5.1.75" evidence="10"/>
<evidence type="ECO:0000256" key="3">
    <source>
        <dbReference type="ARBA" id="ARBA00005842"/>
    </source>
</evidence>
<dbReference type="InterPro" id="IPR018022">
    <property type="entry name" value="IPT"/>
</dbReference>
<evidence type="ECO:0000313" key="16">
    <source>
        <dbReference type="Proteomes" id="UP000183144"/>
    </source>
</evidence>
<evidence type="ECO:0000256" key="9">
    <source>
        <dbReference type="ARBA" id="ARBA00049563"/>
    </source>
</evidence>